<sequence length="216" mass="22999">MTSRRIPEATVARLPIYLRCLHLEAKRGVPTVSSERLAELAGVNAAKVRKDLSHLGSYGTRGVGYDVGFLIFQVRRELGLTQDWPVAIAGAGNLGQALAGYAGLRARGFSLVALFDDDPAKLGRSIHGTPVLPIGDLPAVIAEQGVSIGIICTPSEVAQEVADAFVSAGVSSLLSFAPTVLSLPENVTVRMVDLSMELQILSFHSQRVAEQLVERL</sequence>
<dbReference type="InterPro" id="IPR003781">
    <property type="entry name" value="CoA-bd"/>
</dbReference>
<comment type="function">
    <text evidence="7">Modulates transcription in response to changes in cellular NADH/NAD(+) redox state.</text>
</comment>
<keyword evidence="1 7" id="KW-0963">Cytoplasm</keyword>
<dbReference type="GO" id="GO:0003700">
    <property type="term" value="F:DNA-binding transcription factor activity"/>
    <property type="evidence" value="ECO:0007669"/>
    <property type="project" value="UniProtKB-UniRule"/>
</dbReference>
<keyword evidence="5 7" id="KW-0238">DNA-binding</keyword>
<dbReference type="NCBIfam" id="NF003992">
    <property type="entry name" value="PRK05472.2-1"/>
    <property type="match status" value="1"/>
</dbReference>
<keyword evidence="6 7" id="KW-0804">Transcription</keyword>
<dbReference type="InterPro" id="IPR009718">
    <property type="entry name" value="Rex_DNA-bd_C_dom"/>
</dbReference>
<dbReference type="SUPFAM" id="SSF46785">
    <property type="entry name" value="Winged helix' DNA-binding domain"/>
    <property type="match status" value="1"/>
</dbReference>
<feature type="binding site" evidence="7">
    <location>
        <begin position="90"/>
        <end position="95"/>
    </location>
    <ligand>
        <name>NAD(+)</name>
        <dbReference type="ChEBI" id="CHEBI:57540"/>
    </ligand>
</feature>
<dbReference type="Gene3D" id="3.40.50.720">
    <property type="entry name" value="NAD(P)-binding Rossmann-like Domain"/>
    <property type="match status" value="1"/>
</dbReference>
<evidence type="ECO:0000256" key="2">
    <source>
        <dbReference type="ARBA" id="ARBA00022491"/>
    </source>
</evidence>
<evidence type="ECO:0000259" key="8">
    <source>
        <dbReference type="SMART" id="SM00881"/>
    </source>
</evidence>
<dbReference type="InterPro" id="IPR036291">
    <property type="entry name" value="NAD(P)-bd_dom_sf"/>
</dbReference>
<comment type="subcellular location">
    <subcellularLocation>
        <location evidence="7">Cytoplasm</location>
    </subcellularLocation>
</comment>
<dbReference type="GO" id="GO:0003677">
    <property type="term" value="F:DNA binding"/>
    <property type="evidence" value="ECO:0007669"/>
    <property type="project" value="UniProtKB-UniRule"/>
</dbReference>
<dbReference type="Pfam" id="PF02629">
    <property type="entry name" value="CoA_binding"/>
    <property type="match status" value="1"/>
</dbReference>
<keyword evidence="2 7" id="KW-0678">Repressor</keyword>
<dbReference type="GO" id="GO:0051775">
    <property type="term" value="P:response to redox state"/>
    <property type="evidence" value="ECO:0007669"/>
    <property type="project" value="InterPro"/>
</dbReference>
<comment type="similarity">
    <text evidence="7">Belongs to the transcriptional regulatory Rex family.</text>
</comment>
<dbReference type="Gene3D" id="1.10.10.10">
    <property type="entry name" value="Winged helix-like DNA-binding domain superfamily/Winged helix DNA-binding domain"/>
    <property type="match status" value="1"/>
</dbReference>
<name>A0A6J4IX77_9ACTN</name>
<dbReference type="Pfam" id="PF06971">
    <property type="entry name" value="Put_DNA-bind_N"/>
    <property type="match status" value="1"/>
</dbReference>
<dbReference type="PANTHER" id="PTHR35786:SF1">
    <property type="entry name" value="REDOX-SENSING TRANSCRIPTIONAL REPRESSOR REX 1"/>
    <property type="match status" value="1"/>
</dbReference>
<feature type="domain" description="CoA-binding" evidence="8">
    <location>
        <begin position="79"/>
        <end position="180"/>
    </location>
</feature>
<evidence type="ECO:0000313" key="9">
    <source>
        <dbReference type="EMBL" id="CAA9264191.1"/>
    </source>
</evidence>
<dbReference type="GO" id="GO:0045892">
    <property type="term" value="P:negative regulation of DNA-templated transcription"/>
    <property type="evidence" value="ECO:0007669"/>
    <property type="project" value="InterPro"/>
</dbReference>
<dbReference type="InterPro" id="IPR058236">
    <property type="entry name" value="Rex_actinobacterial-type"/>
</dbReference>
<dbReference type="EMBL" id="CADCSZ010000179">
    <property type="protein sequence ID" value="CAA9264191.1"/>
    <property type="molecule type" value="Genomic_DNA"/>
</dbReference>
<dbReference type="NCBIfam" id="NF003996">
    <property type="entry name" value="PRK05472.2-5"/>
    <property type="match status" value="1"/>
</dbReference>
<evidence type="ECO:0000256" key="6">
    <source>
        <dbReference type="ARBA" id="ARBA00023163"/>
    </source>
</evidence>
<dbReference type="PANTHER" id="PTHR35786">
    <property type="entry name" value="REDOX-SENSING TRANSCRIPTIONAL REPRESSOR REX"/>
    <property type="match status" value="1"/>
</dbReference>
<keyword evidence="3 7" id="KW-0805">Transcription regulation</keyword>
<protein>
    <recommendedName>
        <fullName evidence="7">Redox-sensing transcriptional repressor Rex</fullName>
    </recommendedName>
</protein>
<dbReference type="SMART" id="SM00881">
    <property type="entry name" value="CoA_binding"/>
    <property type="match status" value="1"/>
</dbReference>
<feature type="DNA-binding region" description="H-T-H motif" evidence="7">
    <location>
        <begin position="16"/>
        <end position="55"/>
    </location>
</feature>
<evidence type="ECO:0000256" key="3">
    <source>
        <dbReference type="ARBA" id="ARBA00023015"/>
    </source>
</evidence>
<evidence type="ECO:0000256" key="5">
    <source>
        <dbReference type="ARBA" id="ARBA00023125"/>
    </source>
</evidence>
<dbReference type="GO" id="GO:0005737">
    <property type="term" value="C:cytoplasm"/>
    <property type="evidence" value="ECO:0007669"/>
    <property type="project" value="UniProtKB-SubCell"/>
</dbReference>
<dbReference type="NCBIfam" id="NF003993">
    <property type="entry name" value="PRK05472.2-2"/>
    <property type="match status" value="1"/>
</dbReference>
<organism evidence="9">
    <name type="scientific">uncultured Acidimicrobiales bacterium</name>
    <dbReference type="NCBI Taxonomy" id="310071"/>
    <lineage>
        <taxon>Bacteria</taxon>
        <taxon>Bacillati</taxon>
        <taxon>Actinomycetota</taxon>
        <taxon>Acidimicrobiia</taxon>
        <taxon>Acidimicrobiales</taxon>
        <taxon>environmental samples</taxon>
    </lineage>
</organism>
<dbReference type="InterPro" id="IPR022876">
    <property type="entry name" value="Tscrpt_rep_Rex"/>
</dbReference>
<keyword evidence="4 7" id="KW-0520">NAD</keyword>
<dbReference type="NCBIfam" id="NF003995">
    <property type="entry name" value="PRK05472.2-4"/>
    <property type="match status" value="1"/>
</dbReference>
<dbReference type="AlphaFoldDB" id="A0A6J4IX77"/>
<gene>
    <name evidence="7" type="primary">rex</name>
    <name evidence="9" type="ORF">AVDCRST_MAG76-2952</name>
</gene>
<evidence type="ECO:0000256" key="1">
    <source>
        <dbReference type="ARBA" id="ARBA00022490"/>
    </source>
</evidence>
<evidence type="ECO:0000256" key="7">
    <source>
        <dbReference type="HAMAP-Rule" id="MF_01131"/>
    </source>
</evidence>
<comment type="subunit">
    <text evidence="7">Homodimer.</text>
</comment>
<dbReference type="NCBIfam" id="NF003994">
    <property type="entry name" value="PRK05472.2-3"/>
    <property type="match status" value="1"/>
</dbReference>
<dbReference type="InterPro" id="IPR036388">
    <property type="entry name" value="WH-like_DNA-bd_sf"/>
</dbReference>
<dbReference type="HAMAP" id="MF_01131">
    <property type="entry name" value="Rex"/>
    <property type="match status" value="1"/>
</dbReference>
<accession>A0A6J4IX77</accession>
<dbReference type="InterPro" id="IPR036390">
    <property type="entry name" value="WH_DNA-bd_sf"/>
</dbReference>
<proteinExistence type="inferred from homology"/>
<reference evidence="9" key="1">
    <citation type="submission" date="2020-02" db="EMBL/GenBank/DDBJ databases">
        <authorList>
            <person name="Meier V. D."/>
        </authorList>
    </citation>
    <scope>NUCLEOTIDE SEQUENCE</scope>
    <source>
        <strain evidence="9">AVDCRST_MAG76</strain>
    </source>
</reference>
<dbReference type="SUPFAM" id="SSF51735">
    <property type="entry name" value="NAD(P)-binding Rossmann-fold domains"/>
    <property type="match status" value="1"/>
</dbReference>
<evidence type="ECO:0000256" key="4">
    <source>
        <dbReference type="ARBA" id="ARBA00023027"/>
    </source>
</evidence>